<dbReference type="KEGG" id="dfa:DFA_06213"/>
<dbReference type="RefSeq" id="XP_004361926.1">
    <property type="nucleotide sequence ID" value="XM_004361869.1"/>
</dbReference>
<sequence length="48" mass="4855">MVLSGAGSGSVLSVSLSGGTRKPIGSQPISQRPFSRPPSSSLPTSNRK</sequence>
<evidence type="ECO:0000313" key="3">
    <source>
        <dbReference type="Proteomes" id="UP000007797"/>
    </source>
</evidence>
<dbReference type="AlphaFoldDB" id="F4PKF1"/>
<dbReference type="GeneID" id="14876047"/>
<feature type="compositionally biased region" description="Low complexity" evidence="1">
    <location>
        <begin position="26"/>
        <end position="48"/>
    </location>
</feature>
<feature type="compositionally biased region" description="Low complexity" evidence="1">
    <location>
        <begin position="1"/>
        <end position="19"/>
    </location>
</feature>
<organism evidence="2 3">
    <name type="scientific">Cavenderia fasciculata</name>
    <name type="common">Slime mold</name>
    <name type="synonym">Dictyostelium fasciculatum</name>
    <dbReference type="NCBI Taxonomy" id="261658"/>
    <lineage>
        <taxon>Eukaryota</taxon>
        <taxon>Amoebozoa</taxon>
        <taxon>Evosea</taxon>
        <taxon>Eumycetozoa</taxon>
        <taxon>Dictyostelia</taxon>
        <taxon>Acytosteliales</taxon>
        <taxon>Cavenderiaceae</taxon>
        <taxon>Cavenderia</taxon>
    </lineage>
</organism>
<gene>
    <name evidence="2" type="ORF">DFA_06213</name>
</gene>
<proteinExistence type="predicted"/>
<evidence type="ECO:0000313" key="2">
    <source>
        <dbReference type="EMBL" id="EGG24075.1"/>
    </source>
</evidence>
<feature type="region of interest" description="Disordered" evidence="1">
    <location>
        <begin position="1"/>
        <end position="48"/>
    </location>
</feature>
<accession>F4PKF1</accession>
<dbReference type="EMBL" id="GL883007">
    <property type="protein sequence ID" value="EGG24075.1"/>
    <property type="molecule type" value="Genomic_DNA"/>
</dbReference>
<dbReference type="Proteomes" id="UP000007797">
    <property type="component" value="Unassembled WGS sequence"/>
</dbReference>
<keyword evidence="3" id="KW-1185">Reference proteome</keyword>
<evidence type="ECO:0000256" key="1">
    <source>
        <dbReference type="SAM" id="MobiDB-lite"/>
    </source>
</evidence>
<name>F4PKF1_CACFS</name>
<reference evidence="3" key="1">
    <citation type="journal article" date="2011" name="Genome Res.">
        <title>Phylogeny-wide analysis of social amoeba genomes highlights ancient origins for complex intercellular communication.</title>
        <authorList>
            <person name="Heidel A.J."/>
            <person name="Lawal H.M."/>
            <person name="Felder M."/>
            <person name="Schilde C."/>
            <person name="Helps N.R."/>
            <person name="Tunggal B."/>
            <person name="Rivero F."/>
            <person name="John U."/>
            <person name="Schleicher M."/>
            <person name="Eichinger L."/>
            <person name="Platzer M."/>
            <person name="Noegel A.A."/>
            <person name="Schaap P."/>
            <person name="Gloeckner G."/>
        </authorList>
    </citation>
    <scope>NUCLEOTIDE SEQUENCE [LARGE SCALE GENOMIC DNA]</scope>
    <source>
        <strain evidence="3">SH3</strain>
    </source>
</reference>
<protein>
    <submittedName>
        <fullName evidence="2">Uncharacterized protein</fullName>
    </submittedName>
</protein>